<reference evidence="3" key="2">
    <citation type="submission" date="2020-10" db="UniProtKB">
        <authorList>
            <consortium name="WormBaseParasite"/>
        </authorList>
    </citation>
    <scope>IDENTIFICATION</scope>
</reference>
<dbReference type="AlphaFoldDB" id="A0A7E4ULV3"/>
<protein>
    <submittedName>
        <fullName evidence="3">SAP30_Sin3_bdg domain-containing protein</fullName>
    </submittedName>
</protein>
<feature type="region of interest" description="Disordered" evidence="1">
    <location>
        <begin position="1"/>
        <end position="85"/>
    </location>
</feature>
<reference evidence="2" key="1">
    <citation type="journal article" date="2013" name="Genetics">
        <title>The draft genome and transcriptome of Panagrellus redivivus are shaped by the harsh demands of a free-living lifestyle.</title>
        <authorList>
            <person name="Srinivasan J."/>
            <person name="Dillman A.R."/>
            <person name="Macchietto M.G."/>
            <person name="Heikkinen L."/>
            <person name="Lakso M."/>
            <person name="Fracchia K.M."/>
            <person name="Antoshechkin I."/>
            <person name="Mortazavi A."/>
            <person name="Wong G."/>
            <person name="Sternberg P.W."/>
        </authorList>
    </citation>
    <scope>NUCLEOTIDE SEQUENCE [LARGE SCALE GENOMIC DNA]</scope>
    <source>
        <strain evidence="2">MT8872</strain>
    </source>
</reference>
<keyword evidence="2" id="KW-1185">Reference proteome</keyword>
<organism evidence="2 3">
    <name type="scientific">Panagrellus redivivus</name>
    <name type="common">Microworm</name>
    <dbReference type="NCBI Taxonomy" id="6233"/>
    <lineage>
        <taxon>Eukaryota</taxon>
        <taxon>Metazoa</taxon>
        <taxon>Ecdysozoa</taxon>
        <taxon>Nematoda</taxon>
        <taxon>Chromadorea</taxon>
        <taxon>Rhabditida</taxon>
        <taxon>Tylenchina</taxon>
        <taxon>Panagrolaimomorpha</taxon>
        <taxon>Panagrolaimoidea</taxon>
        <taxon>Panagrolaimidae</taxon>
        <taxon>Panagrellus</taxon>
    </lineage>
</organism>
<dbReference type="InterPro" id="IPR012479">
    <property type="entry name" value="SAP30BP"/>
</dbReference>
<dbReference type="Pfam" id="PF07818">
    <property type="entry name" value="HCNGP"/>
    <property type="match status" value="1"/>
</dbReference>
<proteinExistence type="predicted"/>
<feature type="compositionally biased region" description="Polar residues" evidence="1">
    <location>
        <begin position="19"/>
        <end position="32"/>
    </location>
</feature>
<sequence>MAGLVGYHYDSDEEESRRNSIGNEETLSTAQQAAALVPEASHPMEIDPPGKPESSQESDTAKKTPRRQTPPPPATTRVPYTGGYAEQWKRKATPVHVDQAVVEKYEEMFRRKAMGVDLNAQLEDSRALRNPCLYDVLMDRFDVDSTGSNVPKSARVFNWDEFTKADFYDDLLKRQEAAQPPPRPKKHH</sequence>
<evidence type="ECO:0000313" key="3">
    <source>
        <dbReference type="WBParaSite" id="Pan_g1033.t1"/>
    </source>
</evidence>
<evidence type="ECO:0000313" key="2">
    <source>
        <dbReference type="Proteomes" id="UP000492821"/>
    </source>
</evidence>
<accession>A0A7E4ULV3</accession>
<dbReference type="WBParaSite" id="Pan_g1033.t1">
    <property type="protein sequence ID" value="Pan_g1033.t1"/>
    <property type="gene ID" value="Pan_g1033"/>
</dbReference>
<dbReference type="Proteomes" id="UP000492821">
    <property type="component" value="Unassembled WGS sequence"/>
</dbReference>
<evidence type="ECO:0000256" key="1">
    <source>
        <dbReference type="SAM" id="MobiDB-lite"/>
    </source>
</evidence>
<name>A0A7E4ULV3_PANRE</name>
<dbReference type="GO" id="GO:0006355">
    <property type="term" value="P:regulation of DNA-templated transcription"/>
    <property type="evidence" value="ECO:0007669"/>
    <property type="project" value="InterPro"/>
</dbReference>